<keyword evidence="2" id="KW-1185">Reference proteome</keyword>
<dbReference type="CDD" id="cd08054">
    <property type="entry name" value="gp6"/>
    <property type="match status" value="1"/>
</dbReference>
<dbReference type="Pfam" id="PF05135">
    <property type="entry name" value="Phage_connect_1"/>
    <property type="match status" value="1"/>
</dbReference>
<comment type="caution">
    <text evidence="1">The sequence shown here is derived from an EMBL/GenBank/DDBJ whole genome shotgun (WGS) entry which is preliminary data.</text>
</comment>
<protein>
    <submittedName>
        <fullName evidence="1">Phage head-tail connector protein</fullName>
    </submittedName>
</protein>
<dbReference type="RefSeq" id="WP_346822090.1">
    <property type="nucleotide sequence ID" value="NZ_JBDKWZ010000008.1"/>
</dbReference>
<reference evidence="1 2" key="1">
    <citation type="submission" date="2024-04" db="EMBL/GenBank/DDBJ databases">
        <title>Novel genus in family Flammeovirgaceae.</title>
        <authorList>
            <person name="Nguyen T.H."/>
            <person name="Vuong T.Q."/>
            <person name="Le H."/>
            <person name="Kim S.-G."/>
        </authorList>
    </citation>
    <scope>NUCLEOTIDE SEQUENCE [LARGE SCALE GENOMIC DNA]</scope>
    <source>
        <strain evidence="1 2">JCM 23209</strain>
    </source>
</reference>
<name>A0AAW9RWV8_9BACT</name>
<sequence>MYPKAVVIGSGPGSEPLSLEEAKAQLRIEDIFTVEDALIGSLITTGRQQVENYCEISLIETTWKAYYDTFPEVIELPKGKVLSLVEIKYFDEDNQETILPASAIDQDLNSRPALLRAVDSWPATYERMNAVEVTFTAGFGANASDIPEAIKQAIKLFVGAGYAHREDKRAANLLPRASELLIMPYRQMRF</sequence>
<dbReference type="NCBIfam" id="TIGR02215">
    <property type="entry name" value="phage_chp_gp8"/>
    <property type="match status" value="1"/>
</dbReference>
<dbReference type="Gene3D" id="1.10.3230.30">
    <property type="entry name" value="Phage gp6-like head-tail connector protein"/>
    <property type="match status" value="1"/>
</dbReference>
<evidence type="ECO:0000313" key="1">
    <source>
        <dbReference type="EMBL" id="MEN7549314.1"/>
    </source>
</evidence>
<dbReference type="AlphaFoldDB" id="A0AAW9RWV8"/>
<dbReference type="EMBL" id="JBDKWZ010000008">
    <property type="protein sequence ID" value="MEN7549314.1"/>
    <property type="molecule type" value="Genomic_DNA"/>
</dbReference>
<organism evidence="1 2">
    <name type="scientific">Rapidithrix thailandica</name>
    <dbReference type="NCBI Taxonomy" id="413964"/>
    <lineage>
        <taxon>Bacteria</taxon>
        <taxon>Pseudomonadati</taxon>
        <taxon>Bacteroidota</taxon>
        <taxon>Cytophagia</taxon>
        <taxon>Cytophagales</taxon>
        <taxon>Flammeovirgaceae</taxon>
        <taxon>Rapidithrix</taxon>
    </lineage>
</organism>
<dbReference type="InterPro" id="IPR021146">
    <property type="entry name" value="Phage_gp6-like_head-tail"/>
</dbReference>
<gene>
    <name evidence="1" type="ORF">AAG747_15425</name>
</gene>
<dbReference type="Proteomes" id="UP001403385">
    <property type="component" value="Unassembled WGS sequence"/>
</dbReference>
<accession>A0AAW9RWV8</accession>
<dbReference type="InterPro" id="IPR011738">
    <property type="entry name" value="Phage_CHP"/>
</dbReference>
<proteinExistence type="predicted"/>
<evidence type="ECO:0000313" key="2">
    <source>
        <dbReference type="Proteomes" id="UP001403385"/>
    </source>
</evidence>